<gene>
    <name evidence="2" type="ORF">HTZ77_24185</name>
</gene>
<feature type="domain" description="Resolvase/invertase-type recombinase catalytic" evidence="1">
    <location>
        <begin position="1"/>
        <end position="32"/>
    </location>
</feature>
<evidence type="ECO:0000313" key="2">
    <source>
        <dbReference type="EMBL" id="NUW34514.1"/>
    </source>
</evidence>
<dbReference type="GO" id="GO:0000150">
    <property type="term" value="F:DNA strand exchange activity"/>
    <property type="evidence" value="ECO:0007669"/>
    <property type="project" value="InterPro"/>
</dbReference>
<dbReference type="RefSeq" id="WP_175591955.1">
    <property type="nucleotide sequence ID" value="NZ_JABWGN010000009.1"/>
</dbReference>
<name>A0A7Y6IA81_9ACTN</name>
<dbReference type="GO" id="GO:0003677">
    <property type="term" value="F:DNA binding"/>
    <property type="evidence" value="ECO:0007669"/>
    <property type="project" value="InterPro"/>
</dbReference>
<evidence type="ECO:0000313" key="3">
    <source>
        <dbReference type="Proteomes" id="UP000586042"/>
    </source>
</evidence>
<dbReference type="EMBL" id="JABWGN010000009">
    <property type="protein sequence ID" value="NUW34514.1"/>
    <property type="molecule type" value="Genomic_DNA"/>
</dbReference>
<dbReference type="PROSITE" id="PS51736">
    <property type="entry name" value="RECOMBINASES_3"/>
    <property type="match status" value="1"/>
</dbReference>
<reference evidence="2 3" key="1">
    <citation type="submission" date="2020-06" db="EMBL/GenBank/DDBJ databases">
        <title>Nonomuraea sp. SMC257, a novel actinomycete isolated from soil.</title>
        <authorList>
            <person name="Chanama M."/>
        </authorList>
    </citation>
    <scope>NUCLEOTIDE SEQUENCE [LARGE SCALE GENOMIC DNA]</scope>
    <source>
        <strain evidence="2 3">SMC257</strain>
    </source>
</reference>
<proteinExistence type="predicted"/>
<dbReference type="Proteomes" id="UP000586042">
    <property type="component" value="Unassembled WGS sequence"/>
</dbReference>
<accession>A0A7Y6IA81</accession>
<sequence>MLFLVAATAAEVERDLISERILEGLDAARAACQIGGRPVMVTEHGCRAAGPRTPGDGHRAAYRAGQWPLDHAQLAR</sequence>
<dbReference type="InterPro" id="IPR006119">
    <property type="entry name" value="Resolv_N"/>
</dbReference>
<dbReference type="AlphaFoldDB" id="A0A7Y6IA81"/>
<protein>
    <recommendedName>
        <fullName evidence="1">Resolvase/invertase-type recombinase catalytic domain-containing protein</fullName>
    </recommendedName>
</protein>
<evidence type="ECO:0000259" key="1">
    <source>
        <dbReference type="PROSITE" id="PS51736"/>
    </source>
</evidence>
<comment type="caution">
    <text evidence="2">The sequence shown here is derived from an EMBL/GenBank/DDBJ whole genome shotgun (WGS) entry which is preliminary data.</text>
</comment>
<keyword evidence="3" id="KW-1185">Reference proteome</keyword>
<organism evidence="2 3">
    <name type="scientific">Nonomuraea montanisoli</name>
    <dbReference type="NCBI Taxonomy" id="2741721"/>
    <lineage>
        <taxon>Bacteria</taxon>
        <taxon>Bacillati</taxon>
        <taxon>Actinomycetota</taxon>
        <taxon>Actinomycetes</taxon>
        <taxon>Streptosporangiales</taxon>
        <taxon>Streptosporangiaceae</taxon>
        <taxon>Nonomuraea</taxon>
    </lineage>
</organism>